<reference evidence="1 2" key="1">
    <citation type="journal article" date="2016" name="DNA Res.">
        <title>The draft genome of MD-2 pineapple using hybrid error correction of long reads.</title>
        <authorList>
            <person name="Redwan R.M."/>
            <person name="Saidin A."/>
            <person name="Kumar S.V."/>
        </authorList>
    </citation>
    <scope>NUCLEOTIDE SEQUENCE [LARGE SCALE GENOMIC DNA]</scope>
    <source>
        <strain evidence="2">cv. MD2</strain>
        <tissue evidence="1">Leaf</tissue>
    </source>
</reference>
<sequence length="109" mass="12261">MSSSYLLQARKRASEEAVRCSTLELTHLVRRRNNFSNNKPQSGLSNPWFHIAVVAKRTRSSPVSGFLRKHLSSSNSLLPPTNQISQEGINAPPKHLLQFQILARKSDKP</sequence>
<dbReference type="Proteomes" id="UP000092600">
    <property type="component" value="Unassembled WGS sequence"/>
</dbReference>
<evidence type="ECO:0000313" key="1">
    <source>
        <dbReference type="EMBL" id="OAY65209.1"/>
    </source>
</evidence>
<accession>A0A199UKF0</accession>
<evidence type="ECO:0000313" key="2">
    <source>
        <dbReference type="Proteomes" id="UP000092600"/>
    </source>
</evidence>
<comment type="caution">
    <text evidence="1">The sequence shown here is derived from an EMBL/GenBank/DDBJ whole genome shotgun (WGS) entry which is preliminary data.</text>
</comment>
<dbReference type="EMBL" id="LSRQ01007154">
    <property type="protein sequence ID" value="OAY65209.1"/>
    <property type="molecule type" value="Genomic_DNA"/>
</dbReference>
<organism evidence="1 2">
    <name type="scientific">Ananas comosus</name>
    <name type="common">Pineapple</name>
    <name type="synonym">Ananas ananas</name>
    <dbReference type="NCBI Taxonomy" id="4615"/>
    <lineage>
        <taxon>Eukaryota</taxon>
        <taxon>Viridiplantae</taxon>
        <taxon>Streptophyta</taxon>
        <taxon>Embryophyta</taxon>
        <taxon>Tracheophyta</taxon>
        <taxon>Spermatophyta</taxon>
        <taxon>Magnoliopsida</taxon>
        <taxon>Liliopsida</taxon>
        <taxon>Poales</taxon>
        <taxon>Bromeliaceae</taxon>
        <taxon>Bromelioideae</taxon>
        <taxon>Ananas</taxon>
    </lineage>
</organism>
<dbReference type="AlphaFoldDB" id="A0A199UKF0"/>
<gene>
    <name evidence="1" type="ORF">ACMD2_15283</name>
</gene>
<name>A0A199UKF0_ANACO</name>
<proteinExistence type="predicted"/>
<protein>
    <submittedName>
        <fullName evidence="1">Uncharacterized protein</fullName>
    </submittedName>
</protein>